<keyword evidence="3" id="KW-0229">DNA integration</keyword>
<dbReference type="InterPro" id="IPR044068">
    <property type="entry name" value="CB"/>
</dbReference>
<reference evidence="9 10" key="2">
    <citation type="submission" date="2007-06" db="EMBL/GenBank/DDBJ databases">
        <title>Draft genome sequence of Pseudoflavonifractor capillosus ATCC 29799.</title>
        <authorList>
            <person name="Sudarsanam P."/>
            <person name="Ley R."/>
            <person name="Guruge J."/>
            <person name="Turnbaugh P.J."/>
            <person name="Mahowald M."/>
            <person name="Liep D."/>
            <person name="Gordon J."/>
        </authorList>
    </citation>
    <scope>NUCLEOTIDE SEQUENCE [LARGE SCALE GENOMIC DNA]</scope>
    <source>
        <strain evidence="9 10">ATCC 29799</strain>
    </source>
</reference>
<dbReference type="PROSITE" id="PS51898">
    <property type="entry name" value="TYR_RECOMBINASE"/>
    <property type="match status" value="1"/>
</dbReference>
<keyword evidence="5" id="KW-0233">DNA recombination</keyword>
<protein>
    <submittedName>
        <fullName evidence="9">Site-specific recombinase, phage integrase family</fullName>
    </submittedName>
</protein>
<dbReference type="OrthoDB" id="111144at2"/>
<dbReference type="InterPro" id="IPR004107">
    <property type="entry name" value="Integrase_SAM-like_N"/>
</dbReference>
<evidence type="ECO:0000313" key="9">
    <source>
        <dbReference type="EMBL" id="EDM99185.1"/>
    </source>
</evidence>
<proteinExistence type="inferred from homology"/>
<dbReference type="CDD" id="cd01189">
    <property type="entry name" value="INT_ICEBs1_C_like"/>
    <property type="match status" value="1"/>
</dbReference>
<feature type="domain" description="Tyr recombinase" evidence="7">
    <location>
        <begin position="168"/>
        <end position="381"/>
    </location>
</feature>
<dbReference type="GO" id="GO:0003677">
    <property type="term" value="F:DNA binding"/>
    <property type="evidence" value="ECO:0007669"/>
    <property type="project" value="UniProtKB-UniRule"/>
</dbReference>
<dbReference type="EMBL" id="AAXG02000028">
    <property type="protein sequence ID" value="EDM99185.1"/>
    <property type="molecule type" value="Genomic_DNA"/>
</dbReference>
<reference evidence="9 10" key="1">
    <citation type="submission" date="2007-04" db="EMBL/GenBank/DDBJ databases">
        <authorList>
            <person name="Fulton L."/>
            <person name="Clifton S."/>
            <person name="Fulton B."/>
            <person name="Xu J."/>
            <person name="Minx P."/>
            <person name="Pepin K.H."/>
            <person name="Johnson M."/>
            <person name="Thiruvilangam P."/>
            <person name="Bhonagiri V."/>
            <person name="Nash W.E."/>
            <person name="Mardis E.R."/>
            <person name="Wilson R.K."/>
        </authorList>
    </citation>
    <scope>NUCLEOTIDE SEQUENCE [LARGE SCALE GENOMIC DNA]</scope>
    <source>
        <strain evidence="9 10">ATCC 29799</strain>
    </source>
</reference>
<dbReference type="InterPro" id="IPR010998">
    <property type="entry name" value="Integrase_recombinase_N"/>
</dbReference>
<accession>A6NY15</accession>
<dbReference type="InterPro" id="IPR002104">
    <property type="entry name" value="Integrase_catalytic"/>
</dbReference>
<dbReference type="PROSITE" id="PS51900">
    <property type="entry name" value="CB"/>
    <property type="match status" value="1"/>
</dbReference>
<evidence type="ECO:0000256" key="6">
    <source>
        <dbReference type="PROSITE-ProRule" id="PRU01248"/>
    </source>
</evidence>
<evidence type="ECO:0000259" key="8">
    <source>
        <dbReference type="PROSITE" id="PS51900"/>
    </source>
</evidence>
<dbReference type="SUPFAM" id="SSF56349">
    <property type="entry name" value="DNA breaking-rejoining enzymes"/>
    <property type="match status" value="1"/>
</dbReference>
<dbReference type="PANTHER" id="PTHR30349:SF64">
    <property type="entry name" value="PROPHAGE INTEGRASE INTD-RELATED"/>
    <property type="match status" value="1"/>
</dbReference>
<dbReference type="InterPro" id="IPR013762">
    <property type="entry name" value="Integrase-like_cat_sf"/>
</dbReference>
<dbReference type="GO" id="GO:0015074">
    <property type="term" value="P:DNA integration"/>
    <property type="evidence" value="ECO:0007669"/>
    <property type="project" value="UniProtKB-KW"/>
</dbReference>
<organism evidence="9 10">
    <name type="scientific">Pseudoflavonifractor capillosus ATCC 29799</name>
    <dbReference type="NCBI Taxonomy" id="411467"/>
    <lineage>
        <taxon>Bacteria</taxon>
        <taxon>Bacillati</taxon>
        <taxon>Bacillota</taxon>
        <taxon>Clostridia</taxon>
        <taxon>Eubacteriales</taxon>
        <taxon>Oscillospiraceae</taxon>
        <taxon>Pseudoflavonifractor</taxon>
    </lineage>
</organism>
<feature type="domain" description="Core-binding (CB)" evidence="8">
    <location>
        <begin position="65"/>
        <end position="147"/>
    </location>
</feature>
<sequence>MGKDLNGKELGKGLCQRKDGSYCARYYDRNGQRKYLYNSSLAVLKKEYKDVLKQVSTRPVVKTEYTLDEWYAQWIKVYKYEVRDSTRLQYSHVYTKHVSPALGHYLLTQITTLEVKRFLNDMKKRGFSFEMRNKARIVLLDLFDKAIMDDFAFKNPARGIKVVRDERVEPRVLSKEEQVDFFDTCKGTFYEELFTVAVLTGLRPGELFALRWSDVNLKEKYLDVTRTLLYQKLEGDTGKAFHIHPPKTATSLRRVYFDERCKLALMSQFRKKSNISLRETSSPLEGLEDLLFVTKYNTPLNSSLYSSAIQRIVDLINESRSAVDQFETFSGHCFRHTYATRAFEADVDPKVVQKQLGHATLKMTMDLYTHLFEDKKLEELTKLDAHSEDVFTSSDSLKEQRYRETLNPKVVPISEVV</sequence>
<evidence type="ECO:0000256" key="5">
    <source>
        <dbReference type="ARBA" id="ARBA00023172"/>
    </source>
</evidence>
<dbReference type="InterPro" id="IPR011010">
    <property type="entry name" value="DNA_brk_join_enz"/>
</dbReference>
<evidence type="ECO:0000256" key="1">
    <source>
        <dbReference type="ARBA" id="ARBA00003283"/>
    </source>
</evidence>
<dbReference type="AlphaFoldDB" id="A6NY15"/>
<dbReference type="STRING" id="411467.BACCAP_03111"/>
<comment type="caution">
    <text evidence="9">The sequence shown here is derived from an EMBL/GenBank/DDBJ whole genome shotgun (WGS) entry which is preliminary data.</text>
</comment>
<name>A6NY15_9FIRM</name>
<comment type="function">
    <text evidence="1">Site-specific tyrosine recombinase, which acts by catalyzing the cutting and rejoining of the recombining DNA molecules.</text>
</comment>
<dbReference type="Gene3D" id="1.10.150.130">
    <property type="match status" value="1"/>
</dbReference>
<evidence type="ECO:0000313" key="10">
    <source>
        <dbReference type="Proteomes" id="UP000003639"/>
    </source>
</evidence>
<dbReference type="PANTHER" id="PTHR30349">
    <property type="entry name" value="PHAGE INTEGRASE-RELATED"/>
    <property type="match status" value="1"/>
</dbReference>
<comment type="similarity">
    <text evidence="2">Belongs to the 'phage' integrase family.</text>
</comment>
<dbReference type="eggNOG" id="COG0582">
    <property type="taxonomic scope" value="Bacteria"/>
</dbReference>
<evidence type="ECO:0000256" key="3">
    <source>
        <dbReference type="ARBA" id="ARBA00022908"/>
    </source>
</evidence>
<dbReference type="Gene3D" id="1.10.443.10">
    <property type="entry name" value="Intergrase catalytic core"/>
    <property type="match status" value="1"/>
</dbReference>
<dbReference type="Pfam" id="PF14659">
    <property type="entry name" value="Phage_int_SAM_3"/>
    <property type="match status" value="1"/>
</dbReference>
<keyword evidence="4 6" id="KW-0238">DNA-binding</keyword>
<dbReference type="GO" id="GO:0006310">
    <property type="term" value="P:DNA recombination"/>
    <property type="evidence" value="ECO:0007669"/>
    <property type="project" value="UniProtKB-KW"/>
</dbReference>
<evidence type="ECO:0000256" key="4">
    <source>
        <dbReference type="ARBA" id="ARBA00023125"/>
    </source>
</evidence>
<dbReference type="Gene3D" id="3.30.160.60">
    <property type="entry name" value="Classic Zinc Finger"/>
    <property type="match status" value="1"/>
</dbReference>
<evidence type="ECO:0000256" key="2">
    <source>
        <dbReference type="ARBA" id="ARBA00008857"/>
    </source>
</evidence>
<dbReference type="InterPro" id="IPR050090">
    <property type="entry name" value="Tyrosine_recombinase_XerCD"/>
</dbReference>
<gene>
    <name evidence="9" type="ORF">BACCAP_03111</name>
</gene>
<evidence type="ECO:0000259" key="7">
    <source>
        <dbReference type="PROSITE" id="PS51898"/>
    </source>
</evidence>
<keyword evidence="10" id="KW-1185">Reference proteome</keyword>
<dbReference type="Pfam" id="PF00589">
    <property type="entry name" value="Phage_integrase"/>
    <property type="match status" value="1"/>
</dbReference>
<dbReference type="Proteomes" id="UP000003639">
    <property type="component" value="Unassembled WGS sequence"/>
</dbReference>
<dbReference type="RefSeq" id="WP_006573622.1">
    <property type="nucleotide sequence ID" value="NZ_AAXG02000028.1"/>
</dbReference>